<evidence type="ECO:0000313" key="2">
    <source>
        <dbReference type="Proteomes" id="UP000501452"/>
    </source>
</evidence>
<dbReference type="AlphaFoldDB" id="A0A6G8QG43"/>
<sequence length="99" mass="10821">MRIFEPDEEGELLGDRVVVVCSEIEGNPGAGVTEAAESIRGAVVEAFRLVDPVWIEHHPPAATDGRTETWELVVFPTTGRPSWKALDRGAVETLVGRRL</sequence>
<geneLocation type="plasmid" evidence="1 2">
    <name>unnamed1</name>
</geneLocation>
<keyword evidence="1" id="KW-0614">Plasmid</keyword>
<proteinExistence type="predicted"/>
<gene>
    <name evidence="1" type="ORF">GBA63_22325</name>
</gene>
<dbReference type="RefSeq" id="WP_166180747.1">
    <property type="nucleotide sequence ID" value="NZ_CP045120.1"/>
</dbReference>
<reference evidence="1 2" key="1">
    <citation type="submission" date="2019-10" db="EMBL/GenBank/DDBJ databases">
        <title>Rubrobacter sp nov SCSIO 52090 isolated from a deep-sea sediment in the South China Sea.</title>
        <authorList>
            <person name="Chen R.W."/>
        </authorList>
    </citation>
    <scope>NUCLEOTIDE SEQUENCE [LARGE SCALE GENOMIC DNA]</scope>
    <source>
        <strain evidence="1 2">SCSIO 52909</strain>
        <plasmid evidence="1 2">unnamed1</plasmid>
    </source>
</reference>
<dbReference type="KEGG" id="rub:GBA63_22325"/>
<protein>
    <submittedName>
        <fullName evidence="1">Uncharacterized protein</fullName>
    </submittedName>
</protein>
<keyword evidence="2" id="KW-1185">Reference proteome</keyword>
<dbReference type="Proteomes" id="UP000501452">
    <property type="component" value="Plasmid unnamed1"/>
</dbReference>
<dbReference type="EMBL" id="CP045120">
    <property type="protein sequence ID" value="QIN85440.1"/>
    <property type="molecule type" value="Genomic_DNA"/>
</dbReference>
<accession>A0A6G8QG43</accession>
<organism evidence="1 2">
    <name type="scientific">Rubrobacter tropicus</name>
    <dbReference type="NCBI Taxonomy" id="2653851"/>
    <lineage>
        <taxon>Bacteria</taxon>
        <taxon>Bacillati</taxon>
        <taxon>Actinomycetota</taxon>
        <taxon>Rubrobacteria</taxon>
        <taxon>Rubrobacterales</taxon>
        <taxon>Rubrobacteraceae</taxon>
        <taxon>Rubrobacter</taxon>
    </lineage>
</organism>
<name>A0A6G8QG43_9ACTN</name>
<evidence type="ECO:0000313" key="1">
    <source>
        <dbReference type="EMBL" id="QIN85440.1"/>
    </source>
</evidence>